<dbReference type="InterPro" id="IPR036390">
    <property type="entry name" value="WH_DNA-bd_sf"/>
</dbReference>
<gene>
    <name evidence="6" type="ORF">BEP19_06420</name>
</gene>
<dbReference type="InterPro" id="IPR047788">
    <property type="entry name" value="LysR-like_Sec_metab"/>
</dbReference>
<dbReference type="Gene3D" id="1.10.10.10">
    <property type="entry name" value="Winged helix-like DNA-binding domain superfamily/Winged helix DNA-binding domain"/>
    <property type="match status" value="1"/>
</dbReference>
<dbReference type="GO" id="GO:0000976">
    <property type="term" value="F:transcription cis-regulatory region binding"/>
    <property type="evidence" value="ECO:0007669"/>
    <property type="project" value="TreeGrafter"/>
</dbReference>
<dbReference type="SUPFAM" id="SSF53850">
    <property type="entry name" value="Periplasmic binding protein-like II"/>
    <property type="match status" value="1"/>
</dbReference>
<organism evidence="6 7">
    <name type="scientific">Ammoniphilus oxalaticus</name>
    <dbReference type="NCBI Taxonomy" id="66863"/>
    <lineage>
        <taxon>Bacteria</taxon>
        <taxon>Bacillati</taxon>
        <taxon>Bacillota</taxon>
        <taxon>Bacilli</taxon>
        <taxon>Bacillales</taxon>
        <taxon>Paenibacillaceae</taxon>
        <taxon>Aneurinibacillus group</taxon>
        <taxon>Ammoniphilus</taxon>
    </lineage>
</organism>
<dbReference type="Proteomes" id="UP000284219">
    <property type="component" value="Unassembled WGS sequence"/>
</dbReference>
<dbReference type="FunFam" id="1.10.10.10:FF:000001">
    <property type="entry name" value="LysR family transcriptional regulator"/>
    <property type="match status" value="1"/>
</dbReference>
<keyword evidence="2" id="KW-0805">Transcription regulation</keyword>
<dbReference type="InterPro" id="IPR005119">
    <property type="entry name" value="LysR_subst-bd"/>
</dbReference>
<dbReference type="AlphaFoldDB" id="A0A419SJC5"/>
<comment type="caution">
    <text evidence="6">The sequence shown here is derived from an EMBL/GenBank/DDBJ whole genome shotgun (WGS) entry which is preliminary data.</text>
</comment>
<evidence type="ECO:0000256" key="1">
    <source>
        <dbReference type="ARBA" id="ARBA00009437"/>
    </source>
</evidence>
<evidence type="ECO:0000256" key="2">
    <source>
        <dbReference type="ARBA" id="ARBA00023015"/>
    </source>
</evidence>
<dbReference type="PRINTS" id="PR00039">
    <property type="entry name" value="HTHLYSR"/>
</dbReference>
<dbReference type="RefSeq" id="WP_120189285.1">
    <property type="nucleotide sequence ID" value="NZ_MCHY01000008.1"/>
</dbReference>
<dbReference type="EMBL" id="MCHY01000008">
    <property type="protein sequence ID" value="RKD24039.1"/>
    <property type="molecule type" value="Genomic_DNA"/>
</dbReference>
<proteinExistence type="inferred from homology"/>
<accession>A0A419SJC5</accession>
<feature type="domain" description="HTH lysR-type" evidence="5">
    <location>
        <begin position="1"/>
        <end position="58"/>
    </location>
</feature>
<name>A0A419SJC5_9BACL</name>
<dbReference type="PROSITE" id="PS50931">
    <property type="entry name" value="HTH_LYSR"/>
    <property type="match status" value="1"/>
</dbReference>
<dbReference type="GO" id="GO:0003700">
    <property type="term" value="F:DNA-binding transcription factor activity"/>
    <property type="evidence" value="ECO:0007669"/>
    <property type="project" value="InterPro"/>
</dbReference>
<evidence type="ECO:0000313" key="6">
    <source>
        <dbReference type="EMBL" id="RKD24039.1"/>
    </source>
</evidence>
<dbReference type="Pfam" id="PF03466">
    <property type="entry name" value="LysR_substrate"/>
    <property type="match status" value="1"/>
</dbReference>
<dbReference type="InterPro" id="IPR000847">
    <property type="entry name" value="LysR_HTH_N"/>
</dbReference>
<dbReference type="PANTHER" id="PTHR30126">
    <property type="entry name" value="HTH-TYPE TRANSCRIPTIONAL REGULATOR"/>
    <property type="match status" value="1"/>
</dbReference>
<dbReference type="NCBIfam" id="NF040786">
    <property type="entry name" value="LysR_Sec_metab"/>
    <property type="match status" value="1"/>
</dbReference>
<evidence type="ECO:0000313" key="7">
    <source>
        <dbReference type="Proteomes" id="UP000284219"/>
    </source>
</evidence>
<dbReference type="PANTHER" id="PTHR30126:SF40">
    <property type="entry name" value="HTH-TYPE TRANSCRIPTIONAL REGULATOR GLTR"/>
    <property type="match status" value="1"/>
</dbReference>
<sequence length="294" mass="32958">MNLNQLRALVKVVQTGSFKEAARHLQVSQPAITQRIQALEEYMKTRLLSKDSDGIQLTSHGRTLYEQSLKILKLWDQVEEEIWGVKVSGRIILGASTIPSEYLVPQILKSFRMVYSDVRPQLRISGTSEVLRWLRDRTIDVAITGDPLSMEGVSSFALAEDRLQLIVPTDFATPTAQGWIEMLSEADWIMREPESDTRRTTEGYLKKEGIDIKDLKITGQVESAEAVIASVEAGLGISAVSSLAAANAEKLGRIKVIDILDPQIQRKFYCSYLDDQKNQSVIASFLSFLQTQRI</sequence>
<reference evidence="6 7" key="1">
    <citation type="submission" date="2016-08" db="EMBL/GenBank/DDBJ databases">
        <title>Novel Firmicute Genomes.</title>
        <authorList>
            <person name="Poppleton D.I."/>
            <person name="Gribaldo S."/>
        </authorList>
    </citation>
    <scope>NUCLEOTIDE SEQUENCE [LARGE SCALE GENOMIC DNA]</scope>
    <source>
        <strain evidence="6 7">RAOx-1</strain>
    </source>
</reference>
<dbReference type="OrthoDB" id="63123at2"/>
<dbReference type="InterPro" id="IPR036388">
    <property type="entry name" value="WH-like_DNA-bd_sf"/>
</dbReference>
<keyword evidence="3" id="KW-0238">DNA-binding</keyword>
<comment type="similarity">
    <text evidence="1">Belongs to the LysR transcriptional regulatory family.</text>
</comment>
<dbReference type="Gene3D" id="3.40.190.10">
    <property type="entry name" value="Periplasmic binding protein-like II"/>
    <property type="match status" value="2"/>
</dbReference>
<evidence type="ECO:0000259" key="5">
    <source>
        <dbReference type="PROSITE" id="PS50931"/>
    </source>
</evidence>
<keyword evidence="7" id="KW-1185">Reference proteome</keyword>
<evidence type="ECO:0000256" key="4">
    <source>
        <dbReference type="ARBA" id="ARBA00023163"/>
    </source>
</evidence>
<keyword evidence="4" id="KW-0804">Transcription</keyword>
<dbReference type="Pfam" id="PF00126">
    <property type="entry name" value="HTH_1"/>
    <property type="match status" value="1"/>
</dbReference>
<protein>
    <recommendedName>
        <fullName evidence="5">HTH lysR-type domain-containing protein</fullName>
    </recommendedName>
</protein>
<evidence type="ECO:0000256" key="3">
    <source>
        <dbReference type="ARBA" id="ARBA00023125"/>
    </source>
</evidence>
<dbReference type="SUPFAM" id="SSF46785">
    <property type="entry name" value="Winged helix' DNA-binding domain"/>
    <property type="match status" value="1"/>
</dbReference>